<sequence length="204" mass="22412">MASRFMVVYPTCQPTIAALMGTARPPACALTLPVRGFSTVSAPRLSVISQSLKGEGPSFAHSSPPLCSHRQQYRKPRPFDTGRPDHTYRERTRCRVSLASEPTLGFLTAVPISPLDLADVGEFGERSRPSDSRPLSETGVEGRQRFVTPLRSSSPHSSTHPPLLQVFEPCCRTGYPAITTLLTPRHLTIEKCRPDTPLFVCGRQ</sequence>
<keyword evidence="3" id="KW-1185">Reference proteome</keyword>
<dbReference type="GeneID" id="85435609"/>
<feature type="region of interest" description="Disordered" evidence="1">
    <location>
        <begin position="54"/>
        <end position="86"/>
    </location>
</feature>
<proteinExistence type="predicted"/>
<protein>
    <submittedName>
        <fullName evidence="2">Uncharacterized protein</fullName>
    </submittedName>
</protein>
<dbReference type="Proteomes" id="UP001230504">
    <property type="component" value="Unassembled WGS sequence"/>
</dbReference>
<evidence type="ECO:0000256" key="1">
    <source>
        <dbReference type="SAM" id="MobiDB-lite"/>
    </source>
</evidence>
<reference evidence="2" key="1">
    <citation type="submission" date="2021-06" db="EMBL/GenBank/DDBJ databases">
        <title>Comparative genomics, transcriptomics and evolutionary studies reveal genomic signatures of adaptation to plant cell wall in hemibiotrophic fungi.</title>
        <authorList>
            <consortium name="DOE Joint Genome Institute"/>
            <person name="Baroncelli R."/>
            <person name="Diaz J.F."/>
            <person name="Benocci T."/>
            <person name="Peng M."/>
            <person name="Battaglia E."/>
            <person name="Haridas S."/>
            <person name="Andreopoulos W."/>
            <person name="Labutti K."/>
            <person name="Pangilinan J."/>
            <person name="Floch G.L."/>
            <person name="Makela M.R."/>
            <person name="Henrissat B."/>
            <person name="Grigoriev I.V."/>
            <person name="Crouch J.A."/>
            <person name="De Vries R.P."/>
            <person name="Sukno S.A."/>
            <person name="Thon M.R."/>
        </authorList>
    </citation>
    <scope>NUCLEOTIDE SEQUENCE</scope>
    <source>
        <strain evidence="2">CBS 125086</strain>
    </source>
</reference>
<feature type="region of interest" description="Disordered" evidence="1">
    <location>
        <begin position="122"/>
        <end position="142"/>
    </location>
</feature>
<name>A0AAD8V586_9PEZI</name>
<accession>A0AAD8V586</accession>
<evidence type="ECO:0000313" key="3">
    <source>
        <dbReference type="Proteomes" id="UP001230504"/>
    </source>
</evidence>
<dbReference type="RefSeq" id="XP_060414457.1">
    <property type="nucleotide sequence ID" value="XM_060551369.1"/>
</dbReference>
<feature type="compositionally biased region" description="Basic and acidic residues" evidence="1">
    <location>
        <begin position="77"/>
        <end position="86"/>
    </location>
</feature>
<organism evidence="2 3">
    <name type="scientific">Colletotrichum navitas</name>
    <dbReference type="NCBI Taxonomy" id="681940"/>
    <lineage>
        <taxon>Eukaryota</taxon>
        <taxon>Fungi</taxon>
        <taxon>Dikarya</taxon>
        <taxon>Ascomycota</taxon>
        <taxon>Pezizomycotina</taxon>
        <taxon>Sordariomycetes</taxon>
        <taxon>Hypocreomycetidae</taxon>
        <taxon>Glomerellales</taxon>
        <taxon>Glomerellaceae</taxon>
        <taxon>Colletotrichum</taxon>
        <taxon>Colletotrichum graminicola species complex</taxon>
    </lineage>
</organism>
<dbReference type="AlphaFoldDB" id="A0AAD8V586"/>
<dbReference type="EMBL" id="JAHLJV010000027">
    <property type="protein sequence ID" value="KAK1593133.1"/>
    <property type="molecule type" value="Genomic_DNA"/>
</dbReference>
<gene>
    <name evidence="2" type="ORF">LY79DRAFT_188654</name>
</gene>
<comment type="caution">
    <text evidence="2">The sequence shown here is derived from an EMBL/GenBank/DDBJ whole genome shotgun (WGS) entry which is preliminary data.</text>
</comment>
<evidence type="ECO:0000313" key="2">
    <source>
        <dbReference type="EMBL" id="KAK1593133.1"/>
    </source>
</evidence>